<proteinExistence type="predicted"/>
<dbReference type="Proteomes" id="UP001220662">
    <property type="component" value="Unassembled WGS sequence"/>
</dbReference>
<protein>
    <submittedName>
        <fullName evidence="2">Uncharacterized protein</fullName>
    </submittedName>
</protein>
<evidence type="ECO:0000313" key="3">
    <source>
        <dbReference type="Proteomes" id="UP001220662"/>
    </source>
</evidence>
<organism evidence="2 3">
    <name type="scientific">Pseudomonas citronellolis</name>
    <dbReference type="NCBI Taxonomy" id="53408"/>
    <lineage>
        <taxon>Bacteria</taxon>
        <taxon>Pseudomonadati</taxon>
        <taxon>Pseudomonadota</taxon>
        <taxon>Gammaproteobacteria</taxon>
        <taxon>Pseudomonadales</taxon>
        <taxon>Pseudomonadaceae</taxon>
        <taxon>Pseudomonas</taxon>
    </lineage>
</organism>
<feature type="region of interest" description="Disordered" evidence="1">
    <location>
        <begin position="1"/>
        <end position="45"/>
    </location>
</feature>
<name>A0AAW6P3V2_9PSED</name>
<dbReference type="EMBL" id="JARJLR010000096">
    <property type="protein sequence ID" value="MDF3841031.1"/>
    <property type="molecule type" value="Genomic_DNA"/>
</dbReference>
<accession>A0AAW6P3V2</accession>
<dbReference type="RefSeq" id="WP_276213914.1">
    <property type="nucleotide sequence ID" value="NZ_JARJLR010000096.1"/>
</dbReference>
<gene>
    <name evidence="2" type="ORF">P3W55_04835</name>
</gene>
<reference evidence="2" key="1">
    <citation type="submission" date="2023-03" db="EMBL/GenBank/DDBJ databases">
        <title>Draft assemblies of triclosan tolerant bacteria isolated from returned activated sludge.</title>
        <authorList>
            <person name="Van Hamelsveld S."/>
        </authorList>
    </citation>
    <scope>NUCLEOTIDE SEQUENCE</scope>
    <source>
        <strain evidence="2">GW210015_S63</strain>
    </source>
</reference>
<evidence type="ECO:0000313" key="2">
    <source>
        <dbReference type="EMBL" id="MDF3841031.1"/>
    </source>
</evidence>
<sequence length="99" mass="10967">MATRNRRAPKNDQPEEVQEAAPEVQAEEVQQEEAPAPVVKTRNASTVESPVKRVWAIADSMPEAKRKDVIAACVAEGIAFFTARTQYQKWKTAKQTDAA</sequence>
<comment type="caution">
    <text evidence="2">The sequence shown here is derived from an EMBL/GenBank/DDBJ whole genome shotgun (WGS) entry which is preliminary data.</text>
</comment>
<dbReference type="AlphaFoldDB" id="A0AAW6P3V2"/>
<evidence type="ECO:0000256" key="1">
    <source>
        <dbReference type="SAM" id="MobiDB-lite"/>
    </source>
</evidence>